<keyword evidence="2" id="KW-1185">Reference proteome</keyword>
<accession>A0ACC1JCV7</accession>
<reference evidence="1" key="1">
    <citation type="submission" date="2022-07" db="EMBL/GenBank/DDBJ databases">
        <title>Phylogenomic reconstructions and comparative analyses of Kickxellomycotina fungi.</title>
        <authorList>
            <person name="Reynolds N.K."/>
            <person name="Stajich J.E."/>
            <person name="Barry K."/>
            <person name="Grigoriev I.V."/>
            <person name="Crous P."/>
            <person name="Smith M.E."/>
        </authorList>
    </citation>
    <scope>NUCLEOTIDE SEQUENCE</scope>
    <source>
        <strain evidence="1">NRRL 5244</strain>
    </source>
</reference>
<evidence type="ECO:0000313" key="1">
    <source>
        <dbReference type="EMBL" id="KAJ1947699.1"/>
    </source>
</evidence>
<dbReference type="Proteomes" id="UP001150603">
    <property type="component" value="Unassembled WGS sequence"/>
</dbReference>
<dbReference type="EMBL" id="JANBPW010000913">
    <property type="protein sequence ID" value="KAJ1947699.1"/>
    <property type="molecule type" value="Genomic_DNA"/>
</dbReference>
<gene>
    <name evidence="1" type="ORF">FBU59_001850</name>
</gene>
<organism evidence="1 2">
    <name type="scientific">Linderina macrospora</name>
    <dbReference type="NCBI Taxonomy" id="4868"/>
    <lineage>
        <taxon>Eukaryota</taxon>
        <taxon>Fungi</taxon>
        <taxon>Fungi incertae sedis</taxon>
        <taxon>Zoopagomycota</taxon>
        <taxon>Kickxellomycotina</taxon>
        <taxon>Kickxellomycetes</taxon>
        <taxon>Kickxellales</taxon>
        <taxon>Kickxellaceae</taxon>
        <taxon>Linderina</taxon>
    </lineage>
</organism>
<evidence type="ECO:0000313" key="2">
    <source>
        <dbReference type="Proteomes" id="UP001150603"/>
    </source>
</evidence>
<name>A0ACC1JCV7_9FUNG</name>
<sequence>MYDRYYAVAAGHTIGVYDDCELARDQTDGYPNNDMRRFDSLEDAEDYIDLGSKRFFNRYRRYVSRGRGPSHTLYVYTDGICKSNGQPGALGGVGVYFGKNDPNNVSEVLKGPRQTNMRADLTSVLRAMQILHSGIRRYDANIDYRVVIYTKSKYVLHCMCEGYDRWVANKWLTSRGNEVQNRSLIKQVVNEHRNSQLRISIEHASTGIGNVCAEAANDLANDAVYNYIEDEHGS</sequence>
<comment type="caution">
    <text evidence="1">The sequence shown here is derived from an EMBL/GenBank/DDBJ whole genome shotgun (WGS) entry which is preliminary data.</text>
</comment>
<proteinExistence type="predicted"/>
<protein>
    <submittedName>
        <fullName evidence="1">Uncharacterized protein</fullName>
    </submittedName>
</protein>